<keyword evidence="1" id="KW-0732">Signal</keyword>
<keyword evidence="3" id="KW-1185">Reference proteome</keyword>
<dbReference type="PRINTS" id="PR00291">
    <property type="entry name" value="KUNITZINHBTR"/>
</dbReference>
<gene>
    <name evidence="2" type="ORF">MERR_LOCUS30352</name>
</gene>
<dbReference type="InterPro" id="IPR011065">
    <property type="entry name" value="Kunitz_inhibitor_STI-like_sf"/>
</dbReference>
<feature type="chain" id="PRO_5025646694" evidence="1">
    <location>
        <begin position="25"/>
        <end position="193"/>
    </location>
</feature>
<proteinExistence type="predicted"/>
<dbReference type="AlphaFoldDB" id="A0A6D2JUV6"/>
<dbReference type="GO" id="GO:0004866">
    <property type="term" value="F:endopeptidase inhibitor activity"/>
    <property type="evidence" value="ECO:0007669"/>
    <property type="project" value="InterPro"/>
</dbReference>
<comment type="caution">
    <text evidence="2">The sequence shown here is derived from an EMBL/GenBank/DDBJ whole genome shotgun (WGS) entry which is preliminary data.</text>
</comment>
<dbReference type="EMBL" id="CACVBM020001274">
    <property type="protein sequence ID" value="CAA7043117.1"/>
    <property type="molecule type" value="Genomic_DNA"/>
</dbReference>
<dbReference type="SUPFAM" id="SSF50386">
    <property type="entry name" value="STI-like"/>
    <property type="match status" value="1"/>
</dbReference>
<dbReference type="Proteomes" id="UP000467841">
    <property type="component" value="Unassembled WGS sequence"/>
</dbReference>
<dbReference type="PANTHER" id="PTHR33107:SF12">
    <property type="entry name" value="KUNITZ TRYPSIN INHIBITOR 4"/>
    <property type="match status" value="1"/>
</dbReference>
<feature type="signal peptide" evidence="1">
    <location>
        <begin position="1"/>
        <end position="24"/>
    </location>
</feature>
<organism evidence="2 3">
    <name type="scientific">Microthlaspi erraticum</name>
    <dbReference type="NCBI Taxonomy" id="1685480"/>
    <lineage>
        <taxon>Eukaryota</taxon>
        <taxon>Viridiplantae</taxon>
        <taxon>Streptophyta</taxon>
        <taxon>Embryophyta</taxon>
        <taxon>Tracheophyta</taxon>
        <taxon>Spermatophyta</taxon>
        <taxon>Magnoliopsida</taxon>
        <taxon>eudicotyledons</taxon>
        <taxon>Gunneridae</taxon>
        <taxon>Pentapetalae</taxon>
        <taxon>rosids</taxon>
        <taxon>malvids</taxon>
        <taxon>Brassicales</taxon>
        <taxon>Brassicaceae</taxon>
        <taxon>Coluteocarpeae</taxon>
        <taxon>Microthlaspi</taxon>
    </lineage>
</organism>
<dbReference type="SMART" id="SM00452">
    <property type="entry name" value="STI"/>
    <property type="match status" value="1"/>
</dbReference>
<protein>
    <submittedName>
        <fullName evidence="2">Uncharacterized protein</fullName>
    </submittedName>
</protein>
<reference evidence="2" key="1">
    <citation type="submission" date="2020-01" db="EMBL/GenBank/DDBJ databases">
        <authorList>
            <person name="Mishra B."/>
        </authorList>
    </citation>
    <scope>NUCLEOTIDE SEQUENCE [LARGE SCALE GENOMIC DNA]</scope>
</reference>
<accession>A0A6D2JUV6</accession>
<sequence length="193" mass="21257">MMKSMLYFLLALTTVLALAATASGFDYEPVLDTSGKKVIGGRSYYLIPAVPGKGGGLEWWNNVESVPQSESLHIEMDIWGSDANMTCCRQTSWKVDGNYDKERKQFFVMASSKDRFSSSTFDLKKTGDAYKIMFCPSIDCAASNSKLCGSGCSDIGIFVDEKGVRRLAFSSKPHLVKFKRFVPGLPQGLSKTI</sequence>
<dbReference type="PANTHER" id="PTHR33107">
    <property type="entry name" value="KUNITZ TRYPSIN INHIBITOR 2"/>
    <property type="match status" value="1"/>
</dbReference>
<dbReference type="Gene3D" id="2.80.10.50">
    <property type="match status" value="2"/>
</dbReference>
<evidence type="ECO:0000313" key="3">
    <source>
        <dbReference type="Proteomes" id="UP000467841"/>
    </source>
</evidence>
<dbReference type="OrthoDB" id="1745944at2759"/>
<evidence type="ECO:0000256" key="1">
    <source>
        <dbReference type="SAM" id="SignalP"/>
    </source>
</evidence>
<evidence type="ECO:0000313" key="2">
    <source>
        <dbReference type="EMBL" id="CAA7043117.1"/>
    </source>
</evidence>
<dbReference type="InterPro" id="IPR002160">
    <property type="entry name" value="Prot_inh_Kunz-lg"/>
</dbReference>
<name>A0A6D2JUV6_9BRAS</name>
<dbReference type="Pfam" id="PF00197">
    <property type="entry name" value="Kunitz_legume"/>
    <property type="match status" value="1"/>
</dbReference>